<comment type="caution">
    <text evidence="1">The sequence shown here is derived from an EMBL/GenBank/DDBJ whole genome shotgun (WGS) entry which is preliminary data.</text>
</comment>
<keyword evidence="2" id="KW-1185">Reference proteome</keyword>
<organism evidence="1 2">
    <name type="scientific">Falsochrobactrum shanghaiense</name>
    <dbReference type="NCBI Taxonomy" id="2201899"/>
    <lineage>
        <taxon>Bacteria</taxon>
        <taxon>Pseudomonadati</taxon>
        <taxon>Pseudomonadota</taxon>
        <taxon>Alphaproteobacteria</taxon>
        <taxon>Hyphomicrobiales</taxon>
        <taxon>Brucellaceae</taxon>
        <taxon>Falsochrobactrum</taxon>
    </lineage>
</organism>
<dbReference type="AlphaFoldDB" id="A0A316J6R0"/>
<dbReference type="Proteomes" id="UP000245865">
    <property type="component" value="Unassembled WGS sequence"/>
</dbReference>
<reference evidence="1 2" key="1">
    <citation type="submission" date="2018-05" db="EMBL/GenBank/DDBJ databases">
        <title>Comparative genomic sequence analysis between strain HN4 and CCM 8460T (Falsochrobactrum ovis) will provide more evidence to prove that HN4 is a new species of Falsochrobactrum.</title>
        <authorList>
            <person name="Lyu W."/>
            <person name="Sun L."/>
            <person name="Yao L."/>
        </authorList>
    </citation>
    <scope>NUCLEOTIDE SEQUENCE [LARGE SCALE GENOMIC DNA]</scope>
    <source>
        <strain evidence="1 2">HN4</strain>
    </source>
</reference>
<proteinExistence type="predicted"/>
<accession>A0A316J6R0</accession>
<evidence type="ECO:0000313" key="2">
    <source>
        <dbReference type="Proteomes" id="UP000245865"/>
    </source>
</evidence>
<sequence>MTRERTTLELPDGSPIEVWMYYDKDGVNWLDLTKDSPSNFYIAVDDEGNVVSITDDASMLQIHDLEMVGIDTDFGLNEDTVLGKIWDGSAIVEAPVVEEIKPLTARQLRLGLVSNGILLSQVEATIDAIESQQERDVARIEWEYASTFDRNHPLIEQVGGSLGLTVEQIDAMWLAASTL</sequence>
<gene>
    <name evidence="1" type="ORF">DKP76_11440</name>
</gene>
<evidence type="ECO:0000313" key="1">
    <source>
        <dbReference type="EMBL" id="PWL17384.1"/>
    </source>
</evidence>
<dbReference type="EMBL" id="QGDB01000004">
    <property type="protein sequence ID" value="PWL17384.1"/>
    <property type="molecule type" value="Genomic_DNA"/>
</dbReference>
<protein>
    <submittedName>
        <fullName evidence="1">Uncharacterized protein</fullName>
    </submittedName>
</protein>
<name>A0A316J6R0_9HYPH</name>